<gene>
    <name evidence="1" type="ORF">NE237_017736</name>
</gene>
<sequence length="168" mass="19583">MSNRFSSSSLASCFGSTTLTMDLDPPPPAVPTFDTVNLSTCCRNVIGRVLLHMDLRLDNQDEDFSFRLNIKPFLLWRRHGSKRFNLNNPTRKVEIFWDLTQVKFDSGLEPRTPIWMIFVVGDSCNEAYRKTRAKKPEITHVLILRREHVVGNKYYTMKVKEDDERETI</sequence>
<dbReference type="EMBL" id="JAMYWD010000007">
    <property type="protein sequence ID" value="KAJ4965887.1"/>
    <property type="molecule type" value="Genomic_DNA"/>
</dbReference>
<dbReference type="OrthoDB" id="1894291at2759"/>
<dbReference type="Pfam" id="PF05910">
    <property type="entry name" value="DUF868"/>
    <property type="match status" value="1"/>
</dbReference>
<dbReference type="AlphaFoldDB" id="A0A9Q0K8L3"/>
<evidence type="ECO:0000313" key="1">
    <source>
        <dbReference type="EMBL" id="KAJ4965887.1"/>
    </source>
</evidence>
<proteinExistence type="predicted"/>
<reference evidence="1" key="1">
    <citation type="journal article" date="2023" name="Plant J.">
        <title>The genome of the king protea, Protea cynaroides.</title>
        <authorList>
            <person name="Chang J."/>
            <person name="Duong T.A."/>
            <person name="Schoeman C."/>
            <person name="Ma X."/>
            <person name="Roodt D."/>
            <person name="Barker N."/>
            <person name="Li Z."/>
            <person name="Van de Peer Y."/>
            <person name="Mizrachi E."/>
        </authorList>
    </citation>
    <scope>NUCLEOTIDE SEQUENCE</scope>
    <source>
        <tissue evidence="1">Young leaves</tissue>
    </source>
</reference>
<dbReference type="PANTHER" id="PTHR31972">
    <property type="entry name" value="EXPRESSED PROTEIN"/>
    <property type="match status" value="1"/>
</dbReference>
<name>A0A9Q0K8L3_9MAGN</name>
<dbReference type="PANTHER" id="PTHR31972:SF3">
    <property type="entry name" value="OS09G0416600 PROTEIN"/>
    <property type="match status" value="1"/>
</dbReference>
<comment type="caution">
    <text evidence="1">The sequence shown here is derived from an EMBL/GenBank/DDBJ whole genome shotgun (WGS) entry which is preliminary data.</text>
</comment>
<dbReference type="InterPro" id="IPR008586">
    <property type="entry name" value="DUF868_pln"/>
</dbReference>
<organism evidence="1 2">
    <name type="scientific">Protea cynaroides</name>
    <dbReference type="NCBI Taxonomy" id="273540"/>
    <lineage>
        <taxon>Eukaryota</taxon>
        <taxon>Viridiplantae</taxon>
        <taxon>Streptophyta</taxon>
        <taxon>Embryophyta</taxon>
        <taxon>Tracheophyta</taxon>
        <taxon>Spermatophyta</taxon>
        <taxon>Magnoliopsida</taxon>
        <taxon>Proteales</taxon>
        <taxon>Proteaceae</taxon>
        <taxon>Protea</taxon>
    </lineage>
</organism>
<accession>A0A9Q0K8L3</accession>
<keyword evidence="2" id="KW-1185">Reference proteome</keyword>
<protein>
    <submittedName>
        <fullName evidence="1">Uncharacterized protein</fullName>
    </submittedName>
</protein>
<dbReference type="Proteomes" id="UP001141806">
    <property type="component" value="Unassembled WGS sequence"/>
</dbReference>
<evidence type="ECO:0000313" key="2">
    <source>
        <dbReference type="Proteomes" id="UP001141806"/>
    </source>
</evidence>